<gene>
    <name evidence="1" type="ORF">J1N35_014076</name>
</gene>
<accession>A0A9D3VU33</accession>
<dbReference type="OrthoDB" id="10420775at2759"/>
<dbReference type="AlphaFoldDB" id="A0A9D3VU33"/>
<feature type="non-terminal residue" evidence="1">
    <location>
        <position position="1"/>
    </location>
</feature>
<sequence>IALYRQVEVPMSENEQFMKPTRSIIIDTLYTQYVELQQKQITKWNQRRKKKIEMSASLKQRDKSKGACGNIQEKINGMIRWMSET</sequence>
<proteinExistence type="predicted"/>
<evidence type="ECO:0000313" key="1">
    <source>
        <dbReference type="EMBL" id="KAH1097155.1"/>
    </source>
</evidence>
<dbReference type="Proteomes" id="UP000828251">
    <property type="component" value="Unassembled WGS sequence"/>
</dbReference>
<evidence type="ECO:0000313" key="2">
    <source>
        <dbReference type="Proteomes" id="UP000828251"/>
    </source>
</evidence>
<protein>
    <submittedName>
        <fullName evidence="1">Uncharacterized protein</fullName>
    </submittedName>
</protein>
<name>A0A9D3VU33_9ROSI</name>
<dbReference type="EMBL" id="JAIQCV010000005">
    <property type="protein sequence ID" value="KAH1097155.1"/>
    <property type="molecule type" value="Genomic_DNA"/>
</dbReference>
<comment type="caution">
    <text evidence="1">The sequence shown here is derived from an EMBL/GenBank/DDBJ whole genome shotgun (WGS) entry which is preliminary data.</text>
</comment>
<organism evidence="1 2">
    <name type="scientific">Gossypium stocksii</name>
    <dbReference type="NCBI Taxonomy" id="47602"/>
    <lineage>
        <taxon>Eukaryota</taxon>
        <taxon>Viridiplantae</taxon>
        <taxon>Streptophyta</taxon>
        <taxon>Embryophyta</taxon>
        <taxon>Tracheophyta</taxon>
        <taxon>Spermatophyta</taxon>
        <taxon>Magnoliopsida</taxon>
        <taxon>eudicotyledons</taxon>
        <taxon>Gunneridae</taxon>
        <taxon>Pentapetalae</taxon>
        <taxon>rosids</taxon>
        <taxon>malvids</taxon>
        <taxon>Malvales</taxon>
        <taxon>Malvaceae</taxon>
        <taxon>Malvoideae</taxon>
        <taxon>Gossypium</taxon>
    </lineage>
</organism>
<keyword evidence="2" id="KW-1185">Reference proteome</keyword>
<reference evidence="1 2" key="1">
    <citation type="journal article" date="2021" name="Plant Biotechnol. J.">
        <title>Multi-omics assisted identification of the key and species-specific regulatory components of drought-tolerant mechanisms in Gossypium stocksii.</title>
        <authorList>
            <person name="Yu D."/>
            <person name="Ke L."/>
            <person name="Zhang D."/>
            <person name="Wu Y."/>
            <person name="Sun Y."/>
            <person name="Mei J."/>
            <person name="Sun J."/>
            <person name="Sun Y."/>
        </authorList>
    </citation>
    <scope>NUCLEOTIDE SEQUENCE [LARGE SCALE GENOMIC DNA]</scope>
    <source>
        <strain evidence="2">cv. E1</strain>
        <tissue evidence="1">Leaf</tissue>
    </source>
</reference>